<evidence type="ECO:0000313" key="2">
    <source>
        <dbReference type="EMBL" id="PNI71405.1"/>
    </source>
</evidence>
<protein>
    <submittedName>
        <fullName evidence="2">CYB5RL isoform 7</fullName>
    </submittedName>
</protein>
<reference evidence="2 3" key="1">
    <citation type="submission" date="2017-12" db="EMBL/GenBank/DDBJ databases">
        <title>High-resolution comparative analysis of great ape genomes.</title>
        <authorList>
            <person name="Pollen A."/>
            <person name="Hastie A."/>
            <person name="Hormozdiari F."/>
            <person name="Dougherty M."/>
            <person name="Liu R."/>
            <person name="Chaisson M."/>
            <person name="Hoppe E."/>
            <person name="Hill C."/>
            <person name="Pang A."/>
            <person name="Hillier L."/>
            <person name="Baker C."/>
            <person name="Armstrong J."/>
            <person name="Shendure J."/>
            <person name="Paten B."/>
            <person name="Wilson R."/>
            <person name="Chao H."/>
            <person name="Schneider V."/>
            <person name="Ventura M."/>
            <person name="Kronenberg Z."/>
            <person name="Murali S."/>
            <person name="Gordon D."/>
            <person name="Cantsilieris S."/>
            <person name="Munson K."/>
            <person name="Nelson B."/>
            <person name="Raja A."/>
            <person name="Underwood J."/>
            <person name="Diekhans M."/>
            <person name="Fiddes I."/>
            <person name="Haussler D."/>
            <person name="Eichler E."/>
        </authorList>
    </citation>
    <scope>NUCLEOTIDE SEQUENCE [LARGE SCALE GENOMIC DNA]</scope>
    <source>
        <strain evidence="2">Yerkes chimp pedigree #C0471</strain>
    </source>
</reference>
<name>A0A2J8NI18_PANTR</name>
<accession>A0A2J8NI18</accession>
<gene>
    <name evidence="2" type="ORF">CK820_G0010558</name>
</gene>
<dbReference type="Proteomes" id="UP000236370">
    <property type="component" value="Unassembled WGS sequence"/>
</dbReference>
<dbReference type="InterPro" id="IPR019180">
    <property type="entry name" value="Oxidoreductase-like_N"/>
</dbReference>
<dbReference type="AlphaFoldDB" id="A0A2J8NI18"/>
<proteinExistence type="predicted"/>
<comment type="caution">
    <text evidence="2">The sequence shown here is derived from an EMBL/GenBank/DDBJ whole genome shotgun (WGS) entry which is preliminary data.</text>
</comment>
<evidence type="ECO:0000259" key="1">
    <source>
        <dbReference type="Pfam" id="PF09791"/>
    </source>
</evidence>
<dbReference type="EMBL" id="NBAG03000229">
    <property type="protein sequence ID" value="PNI71405.1"/>
    <property type="molecule type" value="Genomic_DNA"/>
</dbReference>
<organism evidence="2 3">
    <name type="scientific">Pan troglodytes</name>
    <name type="common">Chimpanzee</name>
    <dbReference type="NCBI Taxonomy" id="9598"/>
    <lineage>
        <taxon>Eukaryota</taxon>
        <taxon>Metazoa</taxon>
        <taxon>Chordata</taxon>
        <taxon>Craniata</taxon>
        <taxon>Vertebrata</taxon>
        <taxon>Euteleostomi</taxon>
        <taxon>Mammalia</taxon>
        <taxon>Eutheria</taxon>
        <taxon>Euarchontoglires</taxon>
        <taxon>Primates</taxon>
        <taxon>Haplorrhini</taxon>
        <taxon>Catarrhini</taxon>
        <taxon>Hominidae</taxon>
        <taxon>Pan</taxon>
    </lineage>
</organism>
<feature type="domain" description="Oxidoreductase-like" evidence="1">
    <location>
        <begin position="4"/>
        <end position="39"/>
    </location>
</feature>
<sequence>MQLRPTEPLPSQCCGSGCSPCVFDLYHRDLARWEAARASKDRSLLRGPESQRDSR</sequence>
<evidence type="ECO:0000313" key="3">
    <source>
        <dbReference type="Proteomes" id="UP000236370"/>
    </source>
</evidence>
<dbReference type="Pfam" id="PF09791">
    <property type="entry name" value="Oxidored-like"/>
    <property type="match status" value="1"/>
</dbReference>